<protein>
    <submittedName>
        <fullName evidence="1">Uncharacterized protein</fullName>
    </submittedName>
</protein>
<dbReference type="AlphaFoldDB" id="A0A644Y3L8"/>
<accession>A0A644Y3L8</accession>
<gene>
    <name evidence="1" type="ORF">SDC9_69185</name>
</gene>
<name>A0A644Y3L8_9ZZZZ</name>
<proteinExistence type="predicted"/>
<reference evidence="1" key="1">
    <citation type="submission" date="2019-08" db="EMBL/GenBank/DDBJ databases">
        <authorList>
            <person name="Kucharzyk K."/>
            <person name="Murdoch R.W."/>
            <person name="Higgins S."/>
            <person name="Loffler F."/>
        </authorList>
    </citation>
    <scope>NUCLEOTIDE SEQUENCE</scope>
</reference>
<organism evidence="1">
    <name type="scientific">bioreactor metagenome</name>
    <dbReference type="NCBI Taxonomy" id="1076179"/>
    <lineage>
        <taxon>unclassified sequences</taxon>
        <taxon>metagenomes</taxon>
        <taxon>ecological metagenomes</taxon>
    </lineage>
</organism>
<sequence length="31" mass="3546">MEFKITDRAKEKLALMKEQNIPIVLYGIPVG</sequence>
<dbReference type="EMBL" id="VSSQ01003872">
    <property type="protein sequence ID" value="MPM22727.1"/>
    <property type="molecule type" value="Genomic_DNA"/>
</dbReference>
<comment type="caution">
    <text evidence="1">The sequence shown here is derived from an EMBL/GenBank/DDBJ whole genome shotgun (WGS) entry which is preliminary data.</text>
</comment>
<evidence type="ECO:0000313" key="1">
    <source>
        <dbReference type="EMBL" id="MPM22727.1"/>
    </source>
</evidence>